<gene>
    <name evidence="3" type="ORF">KGQ19_23495</name>
</gene>
<accession>A0ABS5KUT9</accession>
<comment type="caution">
    <text evidence="3">The sequence shown here is derived from an EMBL/GenBank/DDBJ whole genome shotgun (WGS) entry which is preliminary data.</text>
</comment>
<dbReference type="PANTHER" id="PTHR39159:SF1">
    <property type="entry name" value="UPF0374 PROTEIN YGAC"/>
    <property type="match status" value="1"/>
</dbReference>
<protein>
    <submittedName>
        <fullName evidence="3">DUF402 domain-containing protein</fullName>
    </submittedName>
</protein>
<dbReference type="InterPro" id="IPR035930">
    <property type="entry name" value="FomD-like_sf"/>
</dbReference>
<evidence type="ECO:0000256" key="1">
    <source>
        <dbReference type="ARBA" id="ARBA00022801"/>
    </source>
</evidence>
<organism evidence="3 4">
    <name type="scientific">Catenulispora pinistramenti</name>
    <dbReference type="NCBI Taxonomy" id="2705254"/>
    <lineage>
        <taxon>Bacteria</taxon>
        <taxon>Bacillati</taxon>
        <taxon>Actinomycetota</taxon>
        <taxon>Actinomycetes</taxon>
        <taxon>Catenulisporales</taxon>
        <taxon>Catenulisporaceae</taxon>
        <taxon>Catenulispora</taxon>
    </lineage>
</organism>
<keyword evidence="4" id="KW-1185">Reference proteome</keyword>
<dbReference type="Proteomes" id="UP000730482">
    <property type="component" value="Unassembled WGS sequence"/>
</dbReference>
<keyword evidence="1" id="KW-0378">Hydrolase</keyword>
<dbReference type="InterPro" id="IPR007295">
    <property type="entry name" value="DUF402"/>
</dbReference>
<dbReference type="PANTHER" id="PTHR39159">
    <property type="match status" value="1"/>
</dbReference>
<dbReference type="SUPFAM" id="SSF159234">
    <property type="entry name" value="FomD-like"/>
    <property type="match status" value="1"/>
</dbReference>
<feature type="domain" description="DUF402" evidence="2">
    <location>
        <begin position="19"/>
        <end position="110"/>
    </location>
</feature>
<dbReference type="InterPro" id="IPR050212">
    <property type="entry name" value="Ntdp-like"/>
</dbReference>
<dbReference type="RefSeq" id="WP_212011574.1">
    <property type="nucleotide sequence ID" value="NZ_JAAFYZ010000083.1"/>
</dbReference>
<evidence type="ECO:0000313" key="4">
    <source>
        <dbReference type="Proteomes" id="UP000730482"/>
    </source>
</evidence>
<evidence type="ECO:0000313" key="3">
    <source>
        <dbReference type="EMBL" id="MBS2549833.1"/>
    </source>
</evidence>
<reference evidence="3 4" key="1">
    <citation type="submission" date="2020-02" db="EMBL/GenBank/DDBJ databases">
        <title>Acidophilic actinobacteria isolated from forest soil.</title>
        <authorList>
            <person name="Golinska P."/>
        </authorList>
    </citation>
    <scope>NUCLEOTIDE SEQUENCE [LARGE SCALE GENOMIC DNA]</scope>
    <source>
        <strain evidence="3 4">NL8</strain>
    </source>
</reference>
<proteinExistence type="predicted"/>
<dbReference type="Pfam" id="PF04167">
    <property type="entry name" value="DUF402"/>
    <property type="match status" value="1"/>
</dbReference>
<dbReference type="EMBL" id="JAAFYZ010000083">
    <property type="protein sequence ID" value="MBS2549833.1"/>
    <property type="molecule type" value="Genomic_DNA"/>
</dbReference>
<evidence type="ECO:0000259" key="2">
    <source>
        <dbReference type="Pfam" id="PF04167"/>
    </source>
</evidence>
<dbReference type="Gene3D" id="2.40.380.10">
    <property type="entry name" value="FomD-like"/>
    <property type="match status" value="1"/>
</dbReference>
<name>A0ABS5KUT9_9ACTN</name>
<sequence>MSDRLLPAGSTAVVEQVVSGRWFSVSRMFGAEGTMLCWYVNFERPPSWRGDGWDTCDLDLDLVVEPDGSWRWKDEDEYGHGRRLGLITDAEHKAVQAARDEAVAMVEARRGLFAESAEERWLPDPRWAIPSLG</sequence>